<accession>A0A397RWH1</accession>
<reference evidence="1 2" key="1">
    <citation type="submission" date="2018-08" db="EMBL/GenBank/DDBJ databases">
        <title>Genomic Encyclopedia of Archaeal and Bacterial Type Strains, Phase II (KMG-II): from individual species to whole genera.</title>
        <authorList>
            <person name="Goeker M."/>
        </authorList>
    </citation>
    <scope>NUCLEOTIDE SEQUENCE [LARGE SCALE GENOMIC DNA]</scope>
    <source>
        <strain evidence="1 2">ATCC 27112</strain>
    </source>
</reference>
<dbReference type="AlphaFoldDB" id="A0A397RWH1"/>
<dbReference type="OrthoDB" id="9813719at2"/>
<gene>
    <name evidence="1" type="ORF">EI71_01013</name>
</gene>
<organism evidence="1 2">
    <name type="scientific">Anaeroplasma bactoclasticum</name>
    <dbReference type="NCBI Taxonomy" id="2088"/>
    <lineage>
        <taxon>Bacteria</taxon>
        <taxon>Bacillati</taxon>
        <taxon>Mycoplasmatota</taxon>
        <taxon>Mollicutes</taxon>
        <taxon>Anaeroplasmatales</taxon>
        <taxon>Anaeroplasmataceae</taxon>
        <taxon>Anaeroplasma</taxon>
    </lineage>
</organism>
<protein>
    <recommendedName>
        <fullName evidence="3">Fic family protein</fullName>
    </recommendedName>
</protein>
<sequence>MNCLKNIERITYTKELVYNLSKLYTYRGKDFHYEDVFKQHMQGIIRRTIAKDTIYAAKILNLEISEARMKYIAHKDAEPRNKDEIVMLNLKEVFKIIQSKGADFDISSNEILKLAEATFKSVIKVGYKIDTVEQAENLLTVQVKKSRRDKMDEELNLYIHAEEDLHVEATQIATDLYVDMLKSEYFNRYNEYISLLTLYCLLFKARFYVFKHISFFEKYYEKLDAFKAATSAATYGWETGFANTSMLNNLIIQLMLEGYAKIEGDVQNQEFDRNLNKIDTVEATIMKMDRIFTKEQIKALCPTLSESTINRALTRLKSENKIRPNGTGRSASWMKLVEDELITKGTSQQLTLFDMQEMQMDGQK</sequence>
<dbReference type="EMBL" id="QXEV01000008">
    <property type="protein sequence ID" value="RIA75977.1"/>
    <property type="molecule type" value="Genomic_DNA"/>
</dbReference>
<evidence type="ECO:0000313" key="2">
    <source>
        <dbReference type="Proteomes" id="UP000266506"/>
    </source>
</evidence>
<evidence type="ECO:0008006" key="3">
    <source>
        <dbReference type="Google" id="ProtNLM"/>
    </source>
</evidence>
<dbReference type="Proteomes" id="UP000266506">
    <property type="component" value="Unassembled WGS sequence"/>
</dbReference>
<dbReference type="InParanoid" id="A0A397RWH1"/>
<keyword evidence="2" id="KW-1185">Reference proteome</keyword>
<proteinExistence type="predicted"/>
<dbReference type="RefSeq" id="WP_119016159.1">
    <property type="nucleotide sequence ID" value="NZ_QXEV01000008.1"/>
</dbReference>
<evidence type="ECO:0000313" key="1">
    <source>
        <dbReference type="EMBL" id="RIA75977.1"/>
    </source>
</evidence>
<name>A0A397RWH1_9MOLU</name>
<comment type="caution">
    <text evidence="1">The sequence shown here is derived from an EMBL/GenBank/DDBJ whole genome shotgun (WGS) entry which is preliminary data.</text>
</comment>